<sequence>MGSSRGESYHTSKTVERGAVLATDLYARLTYDEYKALEEQLKSFEELETTHSSTPAEYYHKSIRLNIGDITLEIHGPLVKP</sequence>
<accession>A0A0F9KHG3</accession>
<reference evidence="1" key="1">
    <citation type="journal article" date="2015" name="Nature">
        <title>Complex archaea that bridge the gap between prokaryotes and eukaryotes.</title>
        <authorList>
            <person name="Spang A."/>
            <person name="Saw J.H."/>
            <person name="Jorgensen S.L."/>
            <person name="Zaremba-Niedzwiedzka K."/>
            <person name="Martijn J."/>
            <person name="Lind A.E."/>
            <person name="van Eijk R."/>
            <person name="Schleper C."/>
            <person name="Guy L."/>
            <person name="Ettema T.J."/>
        </authorList>
    </citation>
    <scope>NUCLEOTIDE SEQUENCE</scope>
</reference>
<evidence type="ECO:0000313" key="1">
    <source>
        <dbReference type="EMBL" id="KKM81589.1"/>
    </source>
</evidence>
<dbReference type="EMBL" id="LAZR01007997">
    <property type="protein sequence ID" value="KKM81589.1"/>
    <property type="molecule type" value="Genomic_DNA"/>
</dbReference>
<comment type="caution">
    <text evidence="1">The sequence shown here is derived from an EMBL/GenBank/DDBJ whole genome shotgun (WGS) entry which is preliminary data.</text>
</comment>
<name>A0A0F9KHG3_9ZZZZ</name>
<organism evidence="1">
    <name type="scientific">marine sediment metagenome</name>
    <dbReference type="NCBI Taxonomy" id="412755"/>
    <lineage>
        <taxon>unclassified sequences</taxon>
        <taxon>metagenomes</taxon>
        <taxon>ecological metagenomes</taxon>
    </lineage>
</organism>
<gene>
    <name evidence="1" type="ORF">LCGC14_1328280</name>
</gene>
<proteinExistence type="predicted"/>
<dbReference type="AlphaFoldDB" id="A0A0F9KHG3"/>
<protein>
    <submittedName>
        <fullName evidence="1">Uncharacterized protein</fullName>
    </submittedName>
</protein>